<reference evidence="1 2" key="1">
    <citation type="journal article" date="2015" name="Genome Biol. Evol.">
        <title>Comparative Genomics of a Bacterivorous Green Alga Reveals Evolutionary Causalities and Consequences of Phago-Mixotrophic Mode of Nutrition.</title>
        <authorList>
            <person name="Burns J.A."/>
            <person name="Paasch A."/>
            <person name="Narechania A."/>
            <person name="Kim E."/>
        </authorList>
    </citation>
    <scope>NUCLEOTIDE SEQUENCE [LARGE SCALE GENOMIC DNA]</scope>
    <source>
        <strain evidence="1 2">PLY_AMNH</strain>
    </source>
</reference>
<protein>
    <submittedName>
        <fullName evidence="1">Uncharacterized protein</fullName>
    </submittedName>
</protein>
<gene>
    <name evidence="1" type="ORF">CYMTET_28251</name>
</gene>
<evidence type="ECO:0000313" key="1">
    <source>
        <dbReference type="EMBL" id="KAK3262921.1"/>
    </source>
</evidence>
<dbReference type="Proteomes" id="UP001190700">
    <property type="component" value="Unassembled WGS sequence"/>
</dbReference>
<proteinExistence type="predicted"/>
<sequence>TRDFKAIDPYKYPHPPVTHPWWNIPPPNATGYPPDGELEKDAKKSCANRERHCNFNGECRRRFRNAADNIKFSMEHPLTETERMSLAKRCERRCQKMGYSGKWLPTSIFCRECKYAKKIPMEPCIKAAFRCRQSQLACTTKTLASIRTGHLKWFSMWDENKYRPDEFLGWANFGFSGNFTAIRNGAAYGFTHLFKVGQYFWERTNGYHSPLRLREDFK</sequence>
<keyword evidence="2" id="KW-1185">Reference proteome</keyword>
<organism evidence="1 2">
    <name type="scientific">Cymbomonas tetramitiformis</name>
    <dbReference type="NCBI Taxonomy" id="36881"/>
    <lineage>
        <taxon>Eukaryota</taxon>
        <taxon>Viridiplantae</taxon>
        <taxon>Chlorophyta</taxon>
        <taxon>Pyramimonadophyceae</taxon>
        <taxon>Pyramimonadales</taxon>
        <taxon>Pyramimonadaceae</taxon>
        <taxon>Cymbomonas</taxon>
    </lineage>
</organism>
<dbReference type="EMBL" id="LGRX02015873">
    <property type="protein sequence ID" value="KAK3262921.1"/>
    <property type="molecule type" value="Genomic_DNA"/>
</dbReference>
<name>A0AAE0KW39_9CHLO</name>
<feature type="non-terminal residue" evidence="1">
    <location>
        <position position="1"/>
    </location>
</feature>
<accession>A0AAE0KW39</accession>
<comment type="caution">
    <text evidence="1">The sequence shown here is derived from an EMBL/GenBank/DDBJ whole genome shotgun (WGS) entry which is preliminary data.</text>
</comment>
<dbReference type="AlphaFoldDB" id="A0AAE0KW39"/>
<evidence type="ECO:0000313" key="2">
    <source>
        <dbReference type="Proteomes" id="UP001190700"/>
    </source>
</evidence>